<feature type="transmembrane region" description="Helical" evidence="1">
    <location>
        <begin position="37"/>
        <end position="56"/>
    </location>
</feature>
<keyword evidence="1" id="KW-1133">Transmembrane helix</keyword>
<evidence type="ECO:0000313" key="2">
    <source>
        <dbReference type="EMBL" id="MEW2367715.1"/>
    </source>
</evidence>
<evidence type="ECO:0000313" key="3">
    <source>
        <dbReference type="Proteomes" id="UP001553843"/>
    </source>
</evidence>
<name>A0ABV3M7N5_9ACTN</name>
<accession>A0ABV3M7N5</accession>
<organism evidence="2 3">
    <name type="scientific">Streptomyces huasconensis</name>
    <dbReference type="NCBI Taxonomy" id="1854574"/>
    <lineage>
        <taxon>Bacteria</taxon>
        <taxon>Bacillati</taxon>
        <taxon>Actinomycetota</taxon>
        <taxon>Actinomycetes</taxon>
        <taxon>Kitasatosporales</taxon>
        <taxon>Streptomycetaceae</taxon>
        <taxon>Streptomyces</taxon>
    </lineage>
</organism>
<dbReference type="Proteomes" id="UP001553843">
    <property type="component" value="Unassembled WGS sequence"/>
</dbReference>
<reference evidence="2 3" key="1">
    <citation type="submission" date="2024-06" db="EMBL/GenBank/DDBJ databases">
        <title>The Natural Products Discovery Center: Release of the First 8490 Sequenced Strains for Exploring Actinobacteria Biosynthetic Diversity.</title>
        <authorList>
            <person name="Kalkreuter E."/>
            <person name="Kautsar S.A."/>
            <person name="Yang D."/>
            <person name="Bader C.D."/>
            <person name="Teijaro C.N."/>
            <person name="Fluegel L."/>
            <person name="Davis C.M."/>
            <person name="Simpson J.R."/>
            <person name="Lauterbach L."/>
            <person name="Steele A.D."/>
            <person name="Gui C."/>
            <person name="Meng S."/>
            <person name="Li G."/>
            <person name="Viehrig K."/>
            <person name="Ye F."/>
            <person name="Su P."/>
            <person name="Kiefer A.F."/>
            <person name="Nichols A."/>
            <person name="Cepeda A.J."/>
            <person name="Yan W."/>
            <person name="Fan B."/>
            <person name="Jiang Y."/>
            <person name="Adhikari A."/>
            <person name="Zheng C.-J."/>
            <person name="Schuster L."/>
            <person name="Cowan T.M."/>
            <person name="Smanski M.J."/>
            <person name="Chevrette M.G."/>
            <person name="De Carvalho L.P.S."/>
            <person name="Shen B."/>
        </authorList>
    </citation>
    <scope>NUCLEOTIDE SEQUENCE [LARGE SCALE GENOMIC DNA]</scope>
    <source>
        <strain evidence="2 3">NPDC047833</strain>
    </source>
</reference>
<protein>
    <submittedName>
        <fullName evidence="2">Uncharacterized protein</fullName>
    </submittedName>
</protein>
<proteinExistence type="predicted"/>
<keyword evidence="1" id="KW-0812">Transmembrane</keyword>
<comment type="caution">
    <text evidence="2">The sequence shown here is derived from an EMBL/GenBank/DDBJ whole genome shotgun (WGS) entry which is preliminary data.</text>
</comment>
<keyword evidence="1" id="KW-0472">Membrane</keyword>
<feature type="transmembrane region" description="Helical" evidence="1">
    <location>
        <begin position="68"/>
        <end position="88"/>
    </location>
</feature>
<feature type="transmembrane region" description="Helical" evidence="1">
    <location>
        <begin position="6"/>
        <end position="25"/>
    </location>
</feature>
<dbReference type="RefSeq" id="WP_359780308.1">
    <property type="nucleotide sequence ID" value="NZ_JBEYRR010000007.1"/>
</dbReference>
<keyword evidence="3" id="KW-1185">Reference proteome</keyword>
<gene>
    <name evidence="2" type="ORF">AB0887_38065</name>
</gene>
<dbReference type="EMBL" id="JBEYRS010000031">
    <property type="protein sequence ID" value="MEW2367715.1"/>
    <property type="molecule type" value="Genomic_DNA"/>
</dbReference>
<sequence length="146" mass="15189">MSATAPLVALVVIFLIVFATIAFVVHRFQSRPVRVAAVITALATLVGALVPITRILMEPPPEPETDLVRLVVLVAIFLIVFATIAFAVDRLKSAPARVVAVIVGIGTLVGSMAPITKLLTEPVTPPVAASHTIAAPSRADLTAGLL</sequence>
<evidence type="ECO:0000256" key="1">
    <source>
        <dbReference type="SAM" id="Phobius"/>
    </source>
</evidence>
<feature type="transmembrane region" description="Helical" evidence="1">
    <location>
        <begin position="95"/>
        <end position="115"/>
    </location>
</feature>